<dbReference type="EMBL" id="JACVVK020000227">
    <property type="protein sequence ID" value="KAK7483376.1"/>
    <property type="molecule type" value="Genomic_DNA"/>
</dbReference>
<dbReference type="PANTHER" id="PTHR11640:SF31">
    <property type="entry name" value="IRREGULAR CHIASM C-ROUGHEST PROTEIN-RELATED"/>
    <property type="match status" value="1"/>
</dbReference>
<name>A0ABD0K8G9_9CAEN</name>
<evidence type="ECO:0000256" key="4">
    <source>
        <dbReference type="ARBA" id="ARBA00023180"/>
    </source>
</evidence>
<feature type="compositionally biased region" description="Low complexity" evidence="6">
    <location>
        <begin position="214"/>
        <end position="248"/>
    </location>
</feature>
<feature type="domain" description="Ig-like" evidence="7">
    <location>
        <begin position="569"/>
        <end position="651"/>
    </location>
</feature>
<comment type="subcellular location">
    <subcellularLocation>
        <location evidence="1">Membrane</location>
        <topology evidence="1">Single-pass type I membrane protein</topology>
    </subcellularLocation>
</comment>
<keyword evidence="2" id="KW-0472">Membrane</keyword>
<accession>A0ABD0K8G9</accession>
<keyword evidence="4" id="KW-0325">Glycoprotein</keyword>
<dbReference type="AlphaFoldDB" id="A0ABD0K8G9"/>
<evidence type="ECO:0000256" key="6">
    <source>
        <dbReference type="SAM" id="MobiDB-lite"/>
    </source>
</evidence>
<organism evidence="8 9">
    <name type="scientific">Batillaria attramentaria</name>
    <dbReference type="NCBI Taxonomy" id="370345"/>
    <lineage>
        <taxon>Eukaryota</taxon>
        <taxon>Metazoa</taxon>
        <taxon>Spiralia</taxon>
        <taxon>Lophotrochozoa</taxon>
        <taxon>Mollusca</taxon>
        <taxon>Gastropoda</taxon>
        <taxon>Caenogastropoda</taxon>
        <taxon>Sorbeoconcha</taxon>
        <taxon>Cerithioidea</taxon>
        <taxon>Batillariidae</taxon>
        <taxon>Batillaria</taxon>
    </lineage>
</organism>
<evidence type="ECO:0000256" key="3">
    <source>
        <dbReference type="ARBA" id="ARBA00023157"/>
    </source>
</evidence>
<dbReference type="Proteomes" id="UP001519460">
    <property type="component" value="Unassembled WGS sequence"/>
</dbReference>
<feature type="domain" description="Ig-like" evidence="7">
    <location>
        <begin position="803"/>
        <end position="995"/>
    </location>
</feature>
<dbReference type="InterPro" id="IPR003599">
    <property type="entry name" value="Ig_sub"/>
</dbReference>
<keyword evidence="9" id="KW-1185">Reference proteome</keyword>
<proteinExistence type="predicted"/>
<gene>
    <name evidence="8" type="ORF">BaRGS_00025316</name>
</gene>
<dbReference type="PANTHER" id="PTHR11640">
    <property type="entry name" value="NEPHRIN"/>
    <property type="match status" value="1"/>
</dbReference>
<evidence type="ECO:0000313" key="8">
    <source>
        <dbReference type="EMBL" id="KAK7483376.1"/>
    </source>
</evidence>
<evidence type="ECO:0000259" key="7">
    <source>
        <dbReference type="PROSITE" id="PS50835"/>
    </source>
</evidence>
<protein>
    <recommendedName>
        <fullName evidence="7">Ig-like domain-containing protein</fullName>
    </recommendedName>
</protein>
<sequence>MAAVLEKCSTLIGLGAFRPRLSENAQRSLAEGPLGHTCSQKVISSLRPWPACKVKSRRHFVIHAADDFTGADAMIFKLCAAILTAVALLTSGAAAVNLQHCGPDQPLEAIENRAYDVTCDDINLSLTNTVIWEWRTANGSTYRRQCSVTNVTVCERAGDGASPLVRGSDSSQLEIRNVSRDMFGNATVWCWALGAGDAGNSSDNCQMDVIRDASSTTGDASSTTGDARSTTGDARSTTGDASSTTGDARSTTGDARSTTGDASSTTGDASSTTGDARSTTGDASSTTGDARSTTGDASSTTGNASSTTGDASSTTVDDQEYTTSRDPSSLYASGTCNYSTQLRVTSATYRYFVVITPGAVSASAGSITVERPTGEPTVTCDTSDGMWVVEGQDITCSCNVSSLGQPAGRLVGYINTTDGSVNHVTTGDYGASEVKLISGDITRQAGEVVVTCHLEWVTPLSPDLTASVSISVAYGPDDVTINDPGELYVNPNVATTVEFTCNTSSSKPQVSVTWSGPPCAGQTGSTCRVTLTPDLHLNNITCNATNSITQVARSALRTLSLKYPPPSRPTITGYEGQPLYTGQSLEMTCTVNGGRPSVSGVTFTCDGQGQEVTGQSSIIPLTRLTSSDHGKRCTCSARWGDDSHHAWYNVTSTITLTVYYCQTPHIHRDSKQQEERLIMVSEGPASVLARILFDPPQYWHGSCLTRLNPPSGLNITYGSQTYPFMVGEIVTLECHAETMGNPPVTLTLQPEGQETGVKSTLTLGPLTVDHNGQSVVCEATNNYTQWSNQPLVERFRLNVYYRPVISLSRLHQDQCRFPVDDDTVCILTEGQRVNLRCEAHGNPGPLNITWSQTTSDVLDVQVDRDTPTAHRCDVNTARVTGDNRLPLNTSLVLTVLVTYEGDLSTLTANQHTSSLTIMESQSVNVTCSATGRPTPAVRLSRLIHTHVTSRPPGNVTVDDKVSLTYADNKVTCDKAGLYVCEVTFHQGRRETRNLTLFVNCKFS</sequence>
<evidence type="ECO:0000256" key="2">
    <source>
        <dbReference type="ARBA" id="ARBA00023136"/>
    </source>
</evidence>
<dbReference type="InterPro" id="IPR007110">
    <property type="entry name" value="Ig-like_dom"/>
</dbReference>
<dbReference type="InterPro" id="IPR013783">
    <property type="entry name" value="Ig-like_fold"/>
</dbReference>
<feature type="compositionally biased region" description="Low complexity" evidence="6">
    <location>
        <begin position="257"/>
        <end position="315"/>
    </location>
</feature>
<keyword evidence="3" id="KW-1015">Disulfide bond</keyword>
<evidence type="ECO:0000313" key="9">
    <source>
        <dbReference type="Proteomes" id="UP001519460"/>
    </source>
</evidence>
<feature type="region of interest" description="Disordered" evidence="6">
    <location>
        <begin position="214"/>
        <end position="330"/>
    </location>
</feature>
<keyword evidence="5" id="KW-0393">Immunoglobulin domain</keyword>
<feature type="domain" description="Ig-like" evidence="7">
    <location>
        <begin position="476"/>
        <end position="560"/>
    </location>
</feature>
<feature type="compositionally biased region" description="Polar residues" evidence="6">
    <location>
        <begin position="321"/>
        <end position="330"/>
    </location>
</feature>
<feature type="domain" description="Ig-like" evidence="7">
    <location>
        <begin position="710"/>
        <end position="793"/>
    </location>
</feature>
<dbReference type="InterPro" id="IPR051275">
    <property type="entry name" value="Cell_adhesion_signaling"/>
</dbReference>
<dbReference type="PROSITE" id="PS50835">
    <property type="entry name" value="IG_LIKE"/>
    <property type="match status" value="4"/>
</dbReference>
<dbReference type="SUPFAM" id="SSF48726">
    <property type="entry name" value="Immunoglobulin"/>
    <property type="match status" value="3"/>
</dbReference>
<reference evidence="8 9" key="1">
    <citation type="journal article" date="2023" name="Sci. Data">
        <title>Genome assembly of the Korean intertidal mud-creeper Batillaria attramentaria.</title>
        <authorList>
            <person name="Patra A.K."/>
            <person name="Ho P.T."/>
            <person name="Jun S."/>
            <person name="Lee S.J."/>
            <person name="Kim Y."/>
            <person name="Won Y.J."/>
        </authorList>
    </citation>
    <scope>NUCLEOTIDE SEQUENCE [LARGE SCALE GENOMIC DNA]</scope>
    <source>
        <strain evidence="8">Wonlab-2016</strain>
    </source>
</reference>
<comment type="caution">
    <text evidence="8">The sequence shown here is derived from an EMBL/GenBank/DDBJ whole genome shotgun (WGS) entry which is preliminary data.</text>
</comment>
<dbReference type="GO" id="GO:0016020">
    <property type="term" value="C:membrane"/>
    <property type="evidence" value="ECO:0007669"/>
    <property type="project" value="UniProtKB-SubCell"/>
</dbReference>
<evidence type="ECO:0000256" key="1">
    <source>
        <dbReference type="ARBA" id="ARBA00004479"/>
    </source>
</evidence>
<dbReference type="SMART" id="SM00409">
    <property type="entry name" value="IG"/>
    <property type="match status" value="4"/>
</dbReference>
<dbReference type="InterPro" id="IPR036179">
    <property type="entry name" value="Ig-like_dom_sf"/>
</dbReference>
<dbReference type="Gene3D" id="2.60.40.10">
    <property type="entry name" value="Immunoglobulins"/>
    <property type="match status" value="4"/>
</dbReference>
<evidence type="ECO:0000256" key="5">
    <source>
        <dbReference type="ARBA" id="ARBA00023319"/>
    </source>
</evidence>